<dbReference type="AlphaFoldDB" id="A0AA36EY17"/>
<organism evidence="2 3">
    <name type="scientific">Octopus vulgaris</name>
    <name type="common">Common octopus</name>
    <dbReference type="NCBI Taxonomy" id="6645"/>
    <lineage>
        <taxon>Eukaryota</taxon>
        <taxon>Metazoa</taxon>
        <taxon>Spiralia</taxon>
        <taxon>Lophotrochozoa</taxon>
        <taxon>Mollusca</taxon>
        <taxon>Cephalopoda</taxon>
        <taxon>Coleoidea</taxon>
        <taxon>Octopodiformes</taxon>
        <taxon>Octopoda</taxon>
        <taxon>Incirrata</taxon>
        <taxon>Octopodidae</taxon>
        <taxon>Octopus</taxon>
    </lineage>
</organism>
<evidence type="ECO:0000256" key="1">
    <source>
        <dbReference type="SAM" id="Phobius"/>
    </source>
</evidence>
<dbReference type="Proteomes" id="UP001162480">
    <property type="component" value="Chromosome 2"/>
</dbReference>
<proteinExistence type="predicted"/>
<reference evidence="2" key="1">
    <citation type="submission" date="2023-08" db="EMBL/GenBank/DDBJ databases">
        <authorList>
            <person name="Alioto T."/>
            <person name="Alioto T."/>
            <person name="Gomez Garrido J."/>
        </authorList>
    </citation>
    <scope>NUCLEOTIDE SEQUENCE</scope>
</reference>
<feature type="transmembrane region" description="Helical" evidence="1">
    <location>
        <begin position="12"/>
        <end position="29"/>
    </location>
</feature>
<name>A0AA36EY17_OCTVU</name>
<evidence type="ECO:0000313" key="2">
    <source>
        <dbReference type="EMBL" id="CAI9717484.1"/>
    </source>
</evidence>
<keyword evidence="1" id="KW-1133">Transmembrane helix</keyword>
<keyword evidence="1" id="KW-0472">Membrane</keyword>
<dbReference type="EMBL" id="OX597815">
    <property type="protein sequence ID" value="CAI9717484.1"/>
    <property type="molecule type" value="Genomic_DNA"/>
</dbReference>
<keyword evidence="1" id="KW-0812">Transmembrane</keyword>
<keyword evidence="3" id="KW-1185">Reference proteome</keyword>
<sequence>MADTGDFSSDIVWSSLSFLFGVVVVGAAVTSDGDVEGDDGGGVTSFTSGLTLLLLRLLIAMRATEQVSPSSVSKVVLVVVMVVALELVIADSGQCRSVDSRDVTGAGISGKLITATGAGMTEDSVVDRIVSAVVGGGGISIGGEVGGGNDGVIVRDGGRGAVDGGGVNCDAVVFVIGGGVSVNVIVVVLGGGGVTRFKVFLVLLVIVAVVAVDDVDAVTAGDAAGLTKSNSKKLGATIKVLETAIKYMQCFSEYCVHFGN</sequence>
<feature type="transmembrane region" description="Helical" evidence="1">
    <location>
        <begin position="71"/>
        <end position="90"/>
    </location>
</feature>
<accession>A0AA36EY17</accession>
<evidence type="ECO:0000313" key="3">
    <source>
        <dbReference type="Proteomes" id="UP001162480"/>
    </source>
</evidence>
<protein>
    <submittedName>
        <fullName evidence="2">Uncharacterized protein</fullName>
    </submittedName>
</protein>
<feature type="transmembrane region" description="Helical" evidence="1">
    <location>
        <begin position="41"/>
        <end position="59"/>
    </location>
</feature>
<gene>
    <name evidence="2" type="ORF">OCTVUL_1B002596</name>
</gene>